<dbReference type="Proteomes" id="UP000576393">
    <property type="component" value="Unassembled WGS sequence"/>
</dbReference>
<reference evidence="6 7" key="1">
    <citation type="submission" date="2020-07" db="EMBL/GenBank/DDBJ databases">
        <title>Sequencing the genomes of 1000 actinobacteria strains.</title>
        <authorList>
            <person name="Klenk H.-P."/>
        </authorList>
    </citation>
    <scope>NUCLEOTIDE SEQUENCE [LARGE SCALE GENOMIC DNA]</scope>
    <source>
        <strain evidence="6 7">DSM 45763</strain>
    </source>
</reference>
<comment type="caution">
    <text evidence="6">The sequence shown here is derived from an EMBL/GenBank/DDBJ whole genome shotgun (WGS) entry which is preliminary data.</text>
</comment>
<dbReference type="RefSeq" id="WP_179819924.1">
    <property type="nucleotide sequence ID" value="NZ_JACCCO010000001.1"/>
</dbReference>
<keyword evidence="1" id="KW-0805">Transcription regulation</keyword>
<evidence type="ECO:0000256" key="4">
    <source>
        <dbReference type="SAM" id="Phobius"/>
    </source>
</evidence>
<evidence type="ECO:0000313" key="6">
    <source>
        <dbReference type="EMBL" id="NYF40297.1"/>
    </source>
</evidence>
<evidence type="ECO:0000256" key="1">
    <source>
        <dbReference type="ARBA" id="ARBA00023015"/>
    </source>
</evidence>
<keyword evidence="4" id="KW-0472">Membrane</keyword>
<sequence>MMMTCDEVRMSLGVYALGALEPEERVLVEAHLAECAACRTEAEELGGVAALLGRVAEEDVAQAVSPPRVVLDRLLSERLHDDRARKRRTARALLAVAASVVVAGIGGTVWMTAGQPAADHPAAAPAISQSRSEASRSGTLQRYGKAAPERSAPSENPEGEVRILLDAPRGREFEGRDGAAHATAMVTAGAGPSAEPSAGPAASAGAERGGAPSTVTVTVSGVPGGTRCRLVAVGADGVRRTVTEWTVGRAVHGSPGVSAGSAVTGTTALRPEDIERFEVVAGGRVLLRLAPR</sequence>
<keyword evidence="4" id="KW-0812">Transmembrane</keyword>
<dbReference type="AlphaFoldDB" id="A0A852URX3"/>
<proteinExistence type="predicted"/>
<evidence type="ECO:0000256" key="2">
    <source>
        <dbReference type="ARBA" id="ARBA00023163"/>
    </source>
</evidence>
<dbReference type="EMBL" id="JACCCO010000001">
    <property type="protein sequence ID" value="NYF40297.1"/>
    <property type="molecule type" value="Genomic_DNA"/>
</dbReference>
<feature type="transmembrane region" description="Helical" evidence="4">
    <location>
        <begin position="92"/>
        <end position="113"/>
    </location>
</feature>
<evidence type="ECO:0000313" key="7">
    <source>
        <dbReference type="Proteomes" id="UP000576393"/>
    </source>
</evidence>
<feature type="domain" description="Putative zinc-finger" evidence="5">
    <location>
        <begin position="5"/>
        <end position="39"/>
    </location>
</feature>
<dbReference type="Gene3D" id="1.10.10.1320">
    <property type="entry name" value="Anti-sigma factor, zinc-finger domain"/>
    <property type="match status" value="1"/>
</dbReference>
<dbReference type="InterPro" id="IPR027383">
    <property type="entry name" value="Znf_put"/>
</dbReference>
<evidence type="ECO:0000259" key="5">
    <source>
        <dbReference type="Pfam" id="PF13490"/>
    </source>
</evidence>
<dbReference type="Pfam" id="PF13490">
    <property type="entry name" value="zf-HC2"/>
    <property type="match status" value="1"/>
</dbReference>
<keyword evidence="2" id="KW-0804">Transcription</keyword>
<feature type="compositionally biased region" description="Basic and acidic residues" evidence="3">
    <location>
        <begin position="159"/>
        <end position="169"/>
    </location>
</feature>
<keyword evidence="4" id="KW-1133">Transmembrane helix</keyword>
<keyword evidence="7" id="KW-1185">Reference proteome</keyword>
<dbReference type="InterPro" id="IPR041916">
    <property type="entry name" value="Anti_sigma_zinc_sf"/>
</dbReference>
<name>A0A852URX3_9ACTN</name>
<evidence type="ECO:0000256" key="3">
    <source>
        <dbReference type="SAM" id="MobiDB-lite"/>
    </source>
</evidence>
<accession>A0A852URX3</accession>
<feature type="region of interest" description="Disordered" evidence="3">
    <location>
        <begin position="120"/>
        <end position="169"/>
    </location>
</feature>
<protein>
    <submittedName>
        <fullName evidence="6">Anti-sigma factor RsiW</fullName>
    </submittedName>
</protein>
<feature type="region of interest" description="Disordered" evidence="3">
    <location>
        <begin position="189"/>
        <end position="214"/>
    </location>
</feature>
<gene>
    <name evidence="6" type="ORF">HDA43_002456</name>
</gene>
<feature type="compositionally biased region" description="Polar residues" evidence="3">
    <location>
        <begin position="127"/>
        <end position="140"/>
    </location>
</feature>
<organism evidence="6 7">
    <name type="scientific">Streptosporangium sandarakinum</name>
    <dbReference type="NCBI Taxonomy" id="1260955"/>
    <lineage>
        <taxon>Bacteria</taxon>
        <taxon>Bacillati</taxon>
        <taxon>Actinomycetota</taxon>
        <taxon>Actinomycetes</taxon>
        <taxon>Streptosporangiales</taxon>
        <taxon>Streptosporangiaceae</taxon>
        <taxon>Streptosporangium</taxon>
    </lineage>
</organism>